<sequence length="475" mass="50912">MHPTVIGLRRSVAAAASAVVLAVVASVTVLPGVGAAVTDPRPTTVDTTTGPPETWPDGVGEPREPGPRSDIREGEVMPLAATSITRDEIMARAHTWVAAAVSYSINRWRDGYRTDCSGFVSLAWNTGASYTTRTLDQVSHEITKDELLPGDALLWRRWDGDQVGHVRVFGGWLDAARSRYWVYEQTPPRATYNEYSWSQTQALYQPIRYDFVAHGPAPAQNLREFTTTGSSVAAATSPDGRVEAFTSDSSGVHHRWQTAPADGRPGGGGWSDWVHAGGPANARLAFFRAPDGRLEQFALTAGELSHRFQTDLDGAWSPWGVLGPGGSDLATAVASDGRIEVFVAHEGGIRHRWQTSPADGRPDGGGWSEWVDTGGPGGARLTVTLAPGGRLEQFATTSSGVRHRYQTDNAGNWSGWSDFGPGGSDLADTVNVDGRVEVFLDAADGVRSRWHTLAADGTPGGGTWSEWTVFRPAVI</sequence>
<dbReference type="KEGG" id="ahm:TL08_18915"/>
<accession>A0AAC9MZL6</accession>
<protein>
    <recommendedName>
        <fullName evidence="2">PLL-like beta propeller domain-containing protein</fullName>
    </recommendedName>
</protein>
<feature type="region of interest" description="Disordered" evidence="1">
    <location>
        <begin position="35"/>
        <end position="71"/>
    </location>
</feature>
<evidence type="ECO:0000256" key="1">
    <source>
        <dbReference type="SAM" id="MobiDB-lite"/>
    </source>
</evidence>
<dbReference type="RefSeq" id="WP_069850820.1">
    <property type="nucleotide sequence ID" value="NZ_CP014859.1"/>
</dbReference>
<reference evidence="4" key="1">
    <citation type="submission" date="2016-03" db="EMBL/GenBank/DDBJ databases">
        <title>Complete genome sequence of the type strain Actinoalloteichus hymeniacidonis DSM 45092.</title>
        <authorList>
            <person name="Schaffert L."/>
            <person name="Albersmeier A."/>
            <person name="Winkler A."/>
            <person name="Kalinowski J."/>
            <person name="Zotchev S."/>
            <person name="Ruckert C."/>
        </authorList>
    </citation>
    <scope>NUCLEOTIDE SEQUENCE [LARGE SCALE GENOMIC DNA]</scope>
    <source>
        <strain evidence="4">HPA177(T) (DSM 45092(T))</strain>
    </source>
</reference>
<dbReference type="Gene3D" id="3.90.1720.10">
    <property type="entry name" value="endopeptidase domain like (from Nostoc punctiforme)"/>
    <property type="match status" value="1"/>
</dbReference>
<evidence type="ECO:0000313" key="3">
    <source>
        <dbReference type="EMBL" id="AOS64574.1"/>
    </source>
</evidence>
<dbReference type="SUPFAM" id="SSF89372">
    <property type="entry name" value="Fucose-specific lectin"/>
    <property type="match status" value="1"/>
</dbReference>
<keyword evidence="4" id="KW-1185">Reference proteome</keyword>
<proteinExistence type="predicted"/>
<evidence type="ECO:0000259" key="2">
    <source>
        <dbReference type="Pfam" id="PF26607"/>
    </source>
</evidence>
<dbReference type="Pfam" id="PF26607">
    <property type="entry name" value="DUF8189"/>
    <property type="match status" value="1"/>
</dbReference>
<gene>
    <name evidence="3" type="ORF">TL08_18915</name>
</gene>
<dbReference type="EMBL" id="CP014859">
    <property type="protein sequence ID" value="AOS64574.1"/>
    <property type="molecule type" value="Genomic_DNA"/>
</dbReference>
<dbReference type="InterPro" id="IPR058502">
    <property type="entry name" value="PLL-like_beta-prop"/>
</dbReference>
<evidence type="ECO:0000313" key="4">
    <source>
        <dbReference type="Proteomes" id="UP000095210"/>
    </source>
</evidence>
<name>A0AAC9MZL6_9PSEU</name>
<feature type="compositionally biased region" description="Basic and acidic residues" evidence="1">
    <location>
        <begin position="60"/>
        <end position="71"/>
    </location>
</feature>
<organism evidence="3 4">
    <name type="scientific">Actinoalloteichus hymeniacidonis</name>
    <dbReference type="NCBI Taxonomy" id="340345"/>
    <lineage>
        <taxon>Bacteria</taxon>
        <taxon>Bacillati</taxon>
        <taxon>Actinomycetota</taxon>
        <taxon>Actinomycetes</taxon>
        <taxon>Pseudonocardiales</taxon>
        <taxon>Pseudonocardiaceae</taxon>
        <taxon>Actinoalloteichus</taxon>
    </lineage>
</organism>
<dbReference type="SUPFAM" id="SSF54001">
    <property type="entry name" value="Cysteine proteinases"/>
    <property type="match status" value="1"/>
</dbReference>
<feature type="domain" description="PLL-like beta propeller" evidence="2">
    <location>
        <begin position="230"/>
        <end position="468"/>
    </location>
</feature>
<dbReference type="AlphaFoldDB" id="A0AAC9MZL6"/>
<dbReference type="Proteomes" id="UP000095210">
    <property type="component" value="Chromosome"/>
</dbReference>
<feature type="compositionally biased region" description="Low complexity" evidence="1">
    <location>
        <begin position="37"/>
        <end position="52"/>
    </location>
</feature>
<dbReference type="InterPro" id="IPR038765">
    <property type="entry name" value="Papain-like_cys_pep_sf"/>
</dbReference>